<proteinExistence type="predicted"/>
<feature type="transmembrane region" description="Helical" evidence="2">
    <location>
        <begin position="74"/>
        <end position="92"/>
    </location>
</feature>
<feature type="transmembrane region" description="Helical" evidence="2">
    <location>
        <begin position="199"/>
        <end position="216"/>
    </location>
</feature>
<evidence type="ECO:0000256" key="2">
    <source>
        <dbReference type="SAM" id="Phobius"/>
    </source>
</evidence>
<feature type="domain" description="DUF2421" evidence="3">
    <location>
        <begin position="823"/>
        <end position="1068"/>
    </location>
</feature>
<dbReference type="GeneID" id="2906413"/>
<protein>
    <recommendedName>
        <fullName evidence="7">ER transporter 6TM N-terminal domain-containing protein</fullName>
    </recommendedName>
</protein>
<dbReference type="OMA" id="RIANFEM"/>
<dbReference type="Proteomes" id="UP000182444">
    <property type="component" value="Chromosome 1A"/>
</dbReference>
<feature type="transmembrane region" description="Helical" evidence="2">
    <location>
        <begin position="112"/>
        <end position="141"/>
    </location>
</feature>
<dbReference type="KEGG" id="yli:2906413"/>
<keyword evidence="2" id="KW-0472">Membrane</keyword>
<evidence type="ECO:0000259" key="4">
    <source>
        <dbReference type="Pfam" id="PF10337"/>
    </source>
</evidence>
<dbReference type="EMBL" id="CP017553">
    <property type="protein sequence ID" value="AOW00659.1"/>
    <property type="molecule type" value="Genomic_DNA"/>
</dbReference>
<evidence type="ECO:0000259" key="3">
    <source>
        <dbReference type="Pfam" id="PF10334"/>
    </source>
</evidence>
<dbReference type="Pfam" id="PF10334">
    <property type="entry name" value="BRE4"/>
    <property type="match status" value="1"/>
</dbReference>
<evidence type="ECO:0008006" key="7">
    <source>
        <dbReference type="Google" id="ProtNLM"/>
    </source>
</evidence>
<feature type="transmembrane region" description="Helical" evidence="2">
    <location>
        <begin position="222"/>
        <end position="244"/>
    </location>
</feature>
<dbReference type="VEuPathDB" id="FungiDB:YALI0_A14861g"/>
<dbReference type="VEuPathDB" id="FungiDB:YALI1_A14826g"/>
<dbReference type="Pfam" id="PF10337">
    <property type="entry name" value="ArAE_2_N"/>
    <property type="match status" value="1"/>
</dbReference>
<feature type="transmembrane region" description="Helical" evidence="2">
    <location>
        <begin position="665"/>
        <end position="685"/>
    </location>
</feature>
<evidence type="ECO:0000313" key="5">
    <source>
        <dbReference type="EMBL" id="AOW00659.1"/>
    </source>
</evidence>
<evidence type="ECO:0000256" key="1">
    <source>
        <dbReference type="SAM" id="Coils"/>
    </source>
</evidence>
<accession>A0A1D8N4V0</accession>
<reference evidence="5 6" key="1">
    <citation type="journal article" date="2016" name="PLoS ONE">
        <title>Sequence Assembly of Yarrowia lipolytica Strain W29/CLIB89 Shows Transposable Element Diversity.</title>
        <authorList>
            <person name="Magnan C."/>
            <person name="Yu J."/>
            <person name="Chang I."/>
            <person name="Jahn E."/>
            <person name="Kanomata Y."/>
            <person name="Wu J."/>
            <person name="Zeller M."/>
            <person name="Oakes M."/>
            <person name="Baldi P."/>
            <person name="Sandmeyer S."/>
        </authorList>
    </citation>
    <scope>NUCLEOTIDE SEQUENCE [LARGE SCALE GENOMIC DNA]</scope>
    <source>
        <strain evidence="6">CLIB89(W29)</strain>
    </source>
</reference>
<dbReference type="PANTHER" id="PTHR37994">
    <property type="entry name" value="ARAE_2_N DOMAIN-CONTAINING PROTEIN-RELATED"/>
    <property type="match status" value="1"/>
</dbReference>
<dbReference type="InterPro" id="IPR018820">
    <property type="entry name" value="BRE4-related_DUF2421"/>
</dbReference>
<feature type="transmembrane region" description="Helical" evidence="2">
    <location>
        <begin position="805"/>
        <end position="826"/>
    </location>
</feature>
<dbReference type="InterPro" id="IPR018823">
    <property type="entry name" value="ArAE_2_N"/>
</dbReference>
<organism evidence="5 6">
    <name type="scientific">Yarrowia lipolytica</name>
    <name type="common">Candida lipolytica</name>
    <dbReference type="NCBI Taxonomy" id="4952"/>
    <lineage>
        <taxon>Eukaryota</taxon>
        <taxon>Fungi</taxon>
        <taxon>Dikarya</taxon>
        <taxon>Ascomycota</taxon>
        <taxon>Saccharomycotina</taxon>
        <taxon>Dipodascomycetes</taxon>
        <taxon>Dipodascales</taxon>
        <taxon>Dipodascales incertae sedis</taxon>
        <taxon>Yarrowia</taxon>
    </lineage>
</organism>
<gene>
    <name evidence="5" type="ORF">YALI1_A14826g</name>
</gene>
<name>A0A1D8N4V0_YARLL</name>
<dbReference type="PANTHER" id="PTHR37994:SF1">
    <property type="entry name" value="ER TRANSPORTER 6TM N-TERMINAL DOMAIN-CONTAINING PROTEIN"/>
    <property type="match status" value="1"/>
</dbReference>
<sequence>MASIDTSTSSGGDEKVREHPYKRTLTGHALPYNRAYPNRPEGRAKQPFLRHYFRPSWVVDHLDFASFKVASRTWVGIWFGLMLMMIPGYVKWLGRAPYLTAIIGVIVPSGDMSVTVCFIVNAGMMLFTVFGWIVMIVAMYINNKYFHDSMTPKQMTQILIERGICKAPTDPTDPKAMAALQTCAQGAVFDAQFMTAKGSIVYAVLMGCFAFFLLWVKNKSRIIIPGYVCGIIAMSVLLTVGPMVPYYQPITLGVVLLKPVGLQCAINFSLSVLIFPFTTGFQFTKTVIGEISVLSGLVDFHQQFLGSSLPSNESEWLKFSEIEADVTKARQLYPKMQSESAMLHLELSFARFCHHHYEGLKVAVGRLTSSMAGLVYFYDNIENIRRAIIISAEADEAIRAVPSQEESETVPPVGVYEMKSGLRNRTALQQKATLRELTMQDLDLLILQLRQMSTPFIQEVCKSLDVIKRWLEAANVYRGNSLFFFWMSKSFKQQQKQLSEELRERYADFQRESKDLLESKRFALFGEHEENTKFVTFFFQGALYCGYMKNLSDSLDFLYKILLDIDEKHATPSWRFGKGIKKAKDNKAALYIMNHYARADENHLKTTHNEDLDDLFNQTIHYATDRRRNPDAMPPSTPLHKFGARFRKEIIKLGSPSLFVPLKGAVFTVLSASPCFFTASAPWFYKNKIMWMVIMTGLSISENMADNLYGFIARILYSFYAGVIAMVAWYISTGNGNGNRAGFMVVICILYFALSYYREFAQHTTPMPTIVLVVTTVIILGLSWTDGMGITTPTIGVGYAVAWKRFVTVVMGLTVGFVCSCVPRPVTGKRLIRKTLASIIKDTGTLFCRISDFGATRLANPDIEVNSSSINDPIFGAISNGQSRIAGTRFLASMIQFEPSLQGRWPSKTYREVTNIVSELVELHHHLYVVLQQIGEPRYWLPHLLKLVGWKNQPLMSHYFAVLYMAQGALYDGSPLPQVTPAMLMVEHLEILERQFKNTYDTTAREAMGDTSDMASDDGTPGLEQISLQRLKTTDGLYFSASIVLSNCIFDRMDRLMFQVKTLVGEQFVNADYYRDDEVV</sequence>
<feature type="coiled-coil region" evidence="1">
    <location>
        <begin position="492"/>
        <end position="519"/>
    </location>
</feature>
<evidence type="ECO:0000313" key="6">
    <source>
        <dbReference type="Proteomes" id="UP000182444"/>
    </source>
</evidence>
<dbReference type="eggNOG" id="KOG4711">
    <property type="taxonomic scope" value="Eukaryota"/>
</dbReference>
<dbReference type="RefSeq" id="XP_500075.3">
    <property type="nucleotide sequence ID" value="XM_500075.3"/>
</dbReference>
<feature type="transmembrane region" description="Helical" evidence="2">
    <location>
        <begin position="738"/>
        <end position="757"/>
    </location>
</feature>
<keyword evidence="2" id="KW-1133">Transmembrane helix</keyword>
<feature type="transmembrane region" description="Helical" evidence="2">
    <location>
        <begin position="769"/>
        <end position="785"/>
    </location>
</feature>
<dbReference type="AlphaFoldDB" id="A0A1D8N4V0"/>
<keyword evidence="2" id="KW-0812">Transmembrane</keyword>
<keyword evidence="1" id="KW-0175">Coiled coil</keyword>
<feature type="domain" description="Putative ER transporter 6TM N-terminal" evidence="4">
    <location>
        <begin position="53"/>
        <end position="529"/>
    </location>
</feature>
<feature type="transmembrane region" description="Helical" evidence="2">
    <location>
        <begin position="711"/>
        <end position="732"/>
    </location>
</feature>